<dbReference type="Gene3D" id="1.25.40.10">
    <property type="entry name" value="Tetratricopeptide repeat domain"/>
    <property type="match status" value="2"/>
</dbReference>
<comment type="caution">
    <text evidence="3">The sequence shown here is derived from an EMBL/GenBank/DDBJ whole genome shotgun (WGS) entry which is preliminary data.</text>
</comment>
<dbReference type="InterPro" id="IPR006597">
    <property type="entry name" value="Sel1-like"/>
</dbReference>
<keyword evidence="4" id="KW-1185">Reference proteome</keyword>
<feature type="compositionally biased region" description="Polar residues" evidence="2">
    <location>
        <begin position="419"/>
        <end position="449"/>
    </location>
</feature>
<proteinExistence type="predicted"/>
<feature type="compositionally biased region" description="Polar residues" evidence="2">
    <location>
        <begin position="566"/>
        <end position="580"/>
    </location>
</feature>
<organism evidence="3 4">
    <name type="scientific">Phaeomoniella chlamydospora</name>
    <name type="common">Phaeoacremonium chlamydosporum</name>
    <dbReference type="NCBI Taxonomy" id="158046"/>
    <lineage>
        <taxon>Eukaryota</taxon>
        <taxon>Fungi</taxon>
        <taxon>Dikarya</taxon>
        <taxon>Ascomycota</taxon>
        <taxon>Pezizomycotina</taxon>
        <taxon>Eurotiomycetes</taxon>
        <taxon>Chaetothyriomycetidae</taxon>
        <taxon>Phaeomoniellales</taxon>
        <taxon>Phaeomoniellaceae</taxon>
        <taxon>Phaeomoniella</taxon>
    </lineage>
</organism>
<dbReference type="Pfam" id="PF08238">
    <property type="entry name" value="Sel1"/>
    <property type="match status" value="7"/>
</dbReference>
<feature type="compositionally biased region" description="Polar residues" evidence="2">
    <location>
        <begin position="598"/>
        <end position="612"/>
    </location>
</feature>
<feature type="compositionally biased region" description="Polar residues" evidence="2">
    <location>
        <begin position="537"/>
        <end position="557"/>
    </location>
</feature>
<feature type="compositionally biased region" description="Polar residues" evidence="2">
    <location>
        <begin position="283"/>
        <end position="298"/>
    </location>
</feature>
<evidence type="ECO:0000313" key="4">
    <source>
        <dbReference type="Proteomes" id="UP000053317"/>
    </source>
</evidence>
<feature type="region of interest" description="Disordered" evidence="2">
    <location>
        <begin position="1"/>
        <end position="897"/>
    </location>
</feature>
<reference evidence="3 4" key="2">
    <citation type="submission" date="2015-05" db="EMBL/GenBank/DDBJ databases">
        <authorList>
            <person name="Morales-Cruz A."/>
            <person name="Amrine K.C."/>
            <person name="Cantu D."/>
        </authorList>
    </citation>
    <scope>NUCLEOTIDE SEQUENCE [LARGE SCALE GENOMIC DNA]</scope>
    <source>
        <strain evidence="3">UCRPC4</strain>
    </source>
</reference>
<feature type="compositionally biased region" description="Low complexity" evidence="2">
    <location>
        <begin position="35"/>
        <end position="44"/>
    </location>
</feature>
<gene>
    <name evidence="3" type="ORF">UCRPC4_g06279</name>
</gene>
<feature type="compositionally biased region" description="Basic and acidic residues" evidence="2">
    <location>
        <begin position="119"/>
        <end position="130"/>
    </location>
</feature>
<sequence>MNGGPHANAAHDQYYDQHYNQNYQQQGNPQDRGHQYPPQQQQPQAHSRPRPEPIDTRPKQQTRQRILQEPVSPDALPWDNPFPLWNSKKKDGPKKQGGLEKDMGKMDINDSRQITPEPKQGKRRSEEQRPHTSHGAGGRPSHGQVPPEQVPPVQYNNQTSSPPARGPPPVVGRPRGLSRSNTLPDMLNGVPGTQAPQQNWPEPPGVSTYHGPPDRPFVGARPSTSGETTVHSRPDLQRPGSEEPRSNQRLPYVPQPSNGQTNWQVQGSGFSHPPAGPEMPNFNAMNGSRTDELSLQTPISPPSAKPAYQKATYKSTTQPLSPSSIQPPMQGILKSMTQPKGGNADPALGQFAFGLPSSPANSRSNGHNPREQINSAQQGGAIHTNPQRSNVPPNQSVTSPGEARRGPNAEAQYPGGNRQDPTMSRSGQVLPPNSSQTSMNGQLSQNRQGYGSEPPVNAPSMESQYSGFNRQDSGMNNTGQRPPPNAPQPQMNGPAPQSRHGMPQDNRPSTRGSGRNAPYGEPPVDSRNGQRPPKGYPQNTDRSPPHSSANRQGPSPDSRQDGPNKALQNGIPSNKVNNVNGRAGPPVQPAFVDPMTGQVPSTDFSQNRNRSPSHGPGRQGQGPDPRQQGFPPNAPQNGSSNPTRRPVNGQAESRGNVPPAAPSKPSKHPKNHSQPPQGYPPNGPPQQPGQQQYPPRTASRTGDRPTKNGPQNGAAPSPVQQLYGQYDQQYQQGYDQQYWDQQGYDQGYNGYDYGYDQNYGNYDNGYGQGYQDQYNAPPTQGMPPVQQPPYNQAQPPMRPNQSSGPPGNRFSDPRNPPAQMSNIPTGPVGPSPSAGMAARPPPVRPGLEPQIAPVPGMDKPAPIRQYDQQGGQGPLPPQVPQVQTTPRQSAEQPKRASIPVTAYDLNLLQQAIRSNPEDHKTALTFAKKLVEAASVLSNEGGRADAKTTQKNREKYIFDAHKQLKRLVNAGYAEAMFYLADCYGTGGLGLQVDPQEAFKLYQSAAKLGHPQAAYRVAVCCEMGHEEGGGTKRDPLRAVQWYKRAATMGDAPAMYKTAMISLKGLLGQPQNKREAYTWLKRAAEKADAENPHALHELGLMYESAGPDDAVIRDLKHARSLFEQAGKLGYKFSQYRLASAFESGNLDCPIDPRQSIMWYSKAAAQGEHQSELALSGWYLTGSDGILQQSDTEAYLWARKAAQSGLAKAEYAMGYFTEVGIGVSPNMDEAKKWYWRAASQNYAKARERLEALKKGGGKMQKTRVSRSNINKQGEGECIVM</sequence>
<dbReference type="PANTHER" id="PTHR46430:SF3">
    <property type="entry name" value="ACTIVATOR OF C KINASE PROTEIN 1"/>
    <property type="match status" value="1"/>
</dbReference>
<feature type="compositionally biased region" description="Low complexity" evidence="2">
    <location>
        <begin position="16"/>
        <end position="26"/>
    </location>
</feature>
<feature type="compositionally biased region" description="Basic and acidic residues" evidence="2">
    <location>
        <begin position="49"/>
        <end position="58"/>
    </location>
</feature>
<dbReference type="EMBL" id="LCWF01000184">
    <property type="protein sequence ID" value="KKY15539.1"/>
    <property type="molecule type" value="Genomic_DNA"/>
</dbReference>
<feature type="compositionally biased region" description="Pro residues" evidence="2">
    <location>
        <begin position="677"/>
        <end position="687"/>
    </location>
</feature>
<dbReference type="AlphaFoldDB" id="A0A0G2DY69"/>
<evidence type="ECO:0000256" key="2">
    <source>
        <dbReference type="SAM" id="MobiDB-lite"/>
    </source>
</evidence>
<reference evidence="3 4" key="1">
    <citation type="submission" date="2015-05" db="EMBL/GenBank/DDBJ databases">
        <title>Distinctive expansion of gene families associated with plant cell wall degradation and secondary metabolism in the genomes of grapevine trunk pathogens.</title>
        <authorList>
            <person name="Lawrence D.P."/>
            <person name="Travadon R."/>
            <person name="Rolshausen P.E."/>
            <person name="Baumgartner K."/>
        </authorList>
    </citation>
    <scope>NUCLEOTIDE SEQUENCE [LARGE SCALE GENOMIC DNA]</scope>
    <source>
        <strain evidence="3">UCRPC4</strain>
    </source>
</reference>
<dbReference type="SMART" id="SM00671">
    <property type="entry name" value="SEL1"/>
    <property type="match status" value="7"/>
</dbReference>
<feature type="compositionally biased region" description="Low complexity" evidence="2">
    <location>
        <begin position="144"/>
        <end position="154"/>
    </location>
</feature>
<feature type="compositionally biased region" description="Basic and acidic residues" evidence="2">
    <location>
        <begin position="88"/>
        <end position="110"/>
    </location>
</feature>
<accession>A0A0G2DY69</accession>
<evidence type="ECO:0000313" key="3">
    <source>
        <dbReference type="EMBL" id="KKY15539.1"/>
    </source>
</evidence>
<dbReference type="SUPFAM" id="SSF81901">
    <property type="entry name" value="HCP-like"/>
    <property type="match status" value="2"/>
</dbReference>
<evidence type="ECO:0000256" key="1">
    <source>
        <dbReference type="ARBA" id="ARBA00022737"/>
    </source>
</evidence>
<feature type="compositionally biased region" description="Polar residues" evidence="2">
    <location>
        <begin position="358"/>
        <end position="399"/>
    </location>
</feature>
<feature type="compositionally biased region" description="Polar residues" evidence="2">
    <location>
        <begin position="255"/>
        <end position="269"/>
    </location>
</feature>
<dbReference type="InterPro" id="IPR011990">
    <property type="entry name" value="TPR-like_helical_dom_sf"/>
</dbReference>
<feature type="compositionally biased region" description="Low complexity" evidence="2">
    <location>
        <begin position="621"/>
        <end position="631"/>
    </location>
</feature>
<dbReference type="Proteomes" id="UP000053317">
    <property type="component" value="Unassembled WGS sequence"/>
</dbReference>
<feature type="compositionally biased region" description="Polar residues" evidence="2">
    <location>
        <begin position="460"/>
        <end position="480"/>
    </location>
</feature>
<feature type="compositionally biased region" description="Basic and acidic residues" evidence="2">
    <location>
        <begin position="230"/>
        <end position="246"/>
    </location>
</feature>
<dbReference type="InterPro" id="IPR051726">
    <property type="entry name" value="Chitin_Synth_Reg"/>
</dbReference>
<dbReference type="PANTHER" id="PTHR46430">
    <property type="entry name" value="PROTEIN SKT5-RELATED"/>
    <property type="match status" value="1"/>
</dbReference>
<dbReference type="OrthoDB" id="272077at2759"/>
<keyword evidence="1" id="KW-0677">Repeat</keyword>
<feature type="compositionally biased region" description="Polar residues" evidence="2">
    <location>
        <begin position="312"/>
        <end position="327"/>
    </location>
</feature>
<feature type="compositionally biased region" description="Low complexity" evidence="2">
    <location>
        <begin position="720"/>
        <end position="775"/>
    </location>
</feature>
<feature type="compositionally biased region" description="Polar residues" evidence="2">
    <location>
        <begin position="788"/>
        <end position="805"/>
    </location>
</feature>
<name>A0A0G2DY69_PHACM</name>
<protein>
    <submittedName>
        <fullName evidence="3">Putative chitin synthase activator</fullName>
    </submittedName>
</protein>